<dbReference type="PROSITE" id="PS50994">
    <property type="entry name" value="INTEGRASE"/>
    <property type="match status" value="1"/>
</dbReference>
<dbReference type="EnsemblPlants" id="QL08p061042:mrna">
    <property type="protein sequence ID" value="QL08p061042:mrna:CDS:1"/>
    <property type="gene ID" value="QL08p061042"/>
</dbReference>
<feature type="compositionally biased region" description="Pro residues" evidence="2">
    <location>
        <begin position="844"/>
        <end position="856"/>
    </location>
</feature>
<dbReference type="SUPFAM" id="SSF53098">
    <property type="entry name" value="Ribonuclease H-like"/>
    <property type="match status" value="1"/>
</dbReference>
<dbReference type="Pfam" id="PF00665">
    <property type="entry name" value="rve"/>
    <property type="match status" value="1"/>
</dbReference>
<feature type="compositionally biased region" description="Low complexity" evidence="2">
    <location>
        <begin position="810"/>
        <end position="843"/>
    </location>
</feature>
<keyword evidence="1" id="KW-0645">Protease</keyword>
<reference evidence="4 5" key="1">
    <citation type="journal article" date="2016" name="G3 (Bethesda)">
        <title>First Draft Assembly and Annotation of the Genome of a California Endemic Oak Quercus lobata Nee (Fagaceae).</title>
        <authorList>
            <person name="Sork V.L."/>
            <person name="Fitz-Gibbon S.T."/>
            <person name="Puiu D."/>
            <person name="Crepeau M."/>
            <person name="Gugger P.F."/>
            <person name="Sherman R."/>
            <person name="Stevens K."/>
            <person name="Langley C.H."/>
            <person name="Pellegrini M."/>
            <person name="Salzberg S.L."/>
        </authorList>
    </citation>
    <scope>NUCLEOTIDE SEQUENCE [LARGE SCALE GENOMIC DNA]</scope>
    <source>
        <strain evidence="4 5">cv. SW786</strain>
    </source>
</reference>
<organism evidence="4 5">
    <name type="scientific">Quercus lobata</name>
    <name type="common">Valley oak</name>
    <dbReference type="NCBI Taxonomy" id="97700"/>
    <lineage>
        <taxon>Eukaryota</taxon>
        <taxon>Viridiplantae</taxon>
        <taxon>Streptophyta</taxon>
        <taxon>Embryophyta</taxon>
        <taxon>Tracheophyta</taxon>
        <taxon>Spermatophyta</taxon>
        <taxon>Magnoliopsida</taxon>
        <taxon>eudicotyledons</taxon>
        <taxon>Gunneridae</taxon>
        <taxon>Pentapetalae</taxon>
        <taxon>rosids</taxon>
        <taxon>fabids</taxon>
        <taxon>Fagales</taxon>
        <taxon>Fagaceae</taxon>
        <taxon>Quercus</taxon>
    </lineage>
</organism>
<dbReference type="SUPFAM" id="SSF56672">
    <property type="entry name" value="DNA/RNA polymerases"/>
    <property type="match status" value="1"/>
</dbReference>
<dbReference type="InterPro" id="IPR054722">
    <property type="entry name" value="PolX-like_BBD"/>
</dbReference>
<dbReference type="Pfam" id="PF25597">
    <property type="entry name" value="SH3_retrovirus"/>
    <property type="match status" value="1"/>
</dbReference>
<keyword evidence="1" id="KW-0378">Hydrolase</keyword>
<feature type="compositionally biased region" description="Basic and acidic residues" evidence="2">
    <location>
        <begin position="769"/>
        <end position="778"/>
    </location>
</feature>
<evidence type="ECO:0000313" key="5">
    <source>
        <dbReference type="Proteomes" id="UP000594261"/>
    </source>
</evidence>
<sequence length="1453" mass="163080">MADSNSSANLFQTPNITPLISIKLDGTNYLQWVSQFLPILRSYDLLSIVDGSEVCPDKHTIAGEKQVKNPEYVLWYKKDQLVLSWIIATLTPNVLSTVYGLNTSCQVWSSLATRYASQSKSRIAHLKRQLQTLRQESRSCSEYLQLAKSWADQLAAANKPVDDDDLISYIVNGLNPSFNAFITTFRLATREASWTYVDFEAELLNHETLLINQGVMTSTDSSSFALYSNKQHNRDRKPKFNGAQKTSGPSKSQLPFQNQKSHHTNLPKQRPNQPSSSPFNSSRSPCQICGKSNHQALDCYHRMDYSYQGRHPPTQLAAMVAQSNSLFAEEEEQPWYADSGANQHITADLENLNLSREPYQGSADVAVGNGSGLPIANTGSTTLTAQNSTFQLKTVLHCPDVPVNLLSIQKFCAENDCFFILTATYFLVKEIRTGRVLLHGHSRDGLYPIPLHRLSFHKFRGLTAFLGVQTSTLVWHQRLGHPTMSTVHQVIHKNKLPISDSNNKQSFCDSCQLAKCKRLPFFNSARVSSLPLQLVHSDVWQSPVVSLSGCRYYVIFIDDYSRFSWLFPLKSKSDVYTCFIKFKCMVENLFSTKIKSLQSDGGGEYSSTHFKIFLAQSGILHRISCPHTSQQNGVAERKHRHVMDTGLALLAHSGLQTKYWVDAFLTAIYLINRLPTPTLSNQTPYFKLFNHAPDYNFLRTFGCACFPLMRPYNPHKLTFRSKKCIFLGYSSNHHGYRCLDPSTNRVYISRDVVFNEQDFPAKNAPSLRPHAENSRLDESLPLPMPPHPGISLFPLDPHSSSSPMDTLTYSPLLSSSSPSPHQQLSPPQSPSPNSLPSTSDNPSQPNPPETSQPPFPSTRMVTRSMTGASRPKNFPDHKLYYSTCHPLKAFHANSLPTEPTTFTQAFKLPEWRAAMEVEFGALLANGTWSLCPRPPNRKIIRNKWVFRLKQKADGSIDRYKARLVAKGFDQEDGVDYTETFSPVIKPTTIRVILALAVHFNWSIRQLDVSNAFLHGSLLKEVYMEQPRGFVDPKLPHHVCRLHKALYGLKQAPRAWFTRLRQSLIHLGFLESLVDASLFTFHHSTIHIYVLIYVDDILVTGTHTSHMLHLIKHLQSDFPLKDLGQLSYFLGVHAVRDSHGLHLSQSKYISELLHRARMVGAKPSSTPTASGSKLSHFDGAPLPNGTEYRQIVGALQYCTLTRPDIAFSVNQLCQFMHSPTSDHWTAAKRVLRYLKGTIDHGLSFPKSSLKLHAFCDSDWAGNPDDRRSTTGFGIFLGPCLVSWSAKKQPVVARSSTEAEYRAMAITTADLYWIRMLLKDLHVPLVSPPTLWCDNVGALALASNPVFHARTKHIEVDYHFIREKVVNKDMVLRFISTGDQVADIFTKGLSTPRFSLLRSKLLVTPCPISLRGDVKESISIHDSADLVGKTASSFPIIIPTATAETKSTSTSVMES</sequence>
<dbReference type="InterPro" id="IPR013103">
    <property type="entry name" value="RVT_2"/>
</dbReference>
<accession>A0A7N2MF98</accession>
<dbReference type="Gramene" id="QL08p061042:mrna">
    <property type="protein sequence ID" value="QL08p061042:mrna:CDS:1"/>
    <property type="gene ID" value="QL08p061042"/>
</dbReference>
<evidence type="ECO:0000256" key="2">
    <source>
        <dbReference type="SAM" id="MobiDB-lite"/>
    </source>
</evidence>
<dbReference type="InterPro" id="IPR043502">
    <property type="entry name" value="DNA/RNA_pol_sf"/>
</dbReference>
<dbReference type="CDD" id="cd09272">
    <property type="entry name" value="RNase_HI_RT_Ty1"/>
    <property type="match status" value="1"/>
</dbReference>
<dbReference type="GO" id="GO:0015074">
    <property type="term" value="P:DNA integration"/>
    <property type="evidence" value="ECO:0007669"/>
    <property type="project" value="InterPro"/>
</dbReference>
<feature type="region of interest" description="Disordered" evidence="2">
    <location>
        <begin position="760"/>
        <end position="872"/>
    </location>
</feature>
<dbReference type="GO" id="GO:0003676">
    <property type="term" value="F:nucleic acid binding"/>
    <property type="evidence" value="ECO:0007669"/>
    <property type="project" value="InterPro"/>
</dbReference>
<dbReference type="PANTHER" id="PTHR11439:SF500">
    <property type="entry name" value="RNA-DIRECTED DNA POLYMERASE"/>
    <property type="match status" value="1"/>
</dbReference>
<feature type="region of interest" description="Disordered" evidence="2">
    <location>
        <begin position="231"/>
        <end position="286"/>
    </location>
</feature>
<protein>
    <recommendedName>
        <fullName evidence="3">Integrase catalytic domain-containing protein</fullName>
    </recommendedName>
</protein>
<dbReference type="InterPro" id="IPR057670">
    <property type="entry name" value="SH3_retrovirus"/>
</dbReference>
<dbReference type="InterPro" id="IPR036397">
    <property type="entry name" value="RNaseH_sf"/>
</dbReference>
<feature type="compositionally biased region" description="Low complexity" evidence="2">
    <location>
        <begin position="269"/>
        <end position="285"/>
    </location>
</feature>
<evidence type="ECO:0000256" key="1">
    <source>
        <dbReference type="ARBA" id="ARBA00022750"/>
    </source>
</evidence>
<dbReference type="FunCoup" id="A0A7N2MF98">
    <property type="interactions" value="4"/>
</dbReference>
<reference evidence="4" key="2">
    <citation type="submission" date="2021-01" db="UniProtKB">
        <authorList>
            <consortium name="EnsemblPlants"/>
        </authorList>
    </citation>
    <scope>IDENTIFICATION</scope>
</reference>
<dbReference type="InterPro" id="IPR012337">
    <property type="entry name" value="RNaseH-like_sf"/>
</dbReference>
<dbReference type="Pfam" id="PF14223">
    <property type="entry name" value="Retrotran_gag_2"/>
    <property type="match status" value="1"/>
</dbReference>
<dbReference type="PANTHER" id="PTHR11439">
    <property type="entry name" value="GAG-POL-RELATED RETROTRANSPOSON"/>
    <property type="match status" value="1"/>
</dbReference>
<name>A0A7N2MF98_QUELO</name>
<dbReference type="InterPro" id="IPR025724">
    <property type="entry name" value="GAG-pre-integrase_dom"/>
</dbReference>
<evidence type="ECO:0000313" key="4">
    <source>
        <dbReference type="EnsemblPlants" id="QL08p061042:mrna:CDS:1"/>
    </source>
</evidence>
<dbReference type="Proteomes" id="UP000594261">
    <property type="component" value="Chromosome 8"/>
</dbReference>
<dbReference type="Gene3D" id="3.30.420.10">
    <property type="entry name" value="Ribonuclease H-like superfamily/Ribonuclease H"/>
    <property type="match status" value="1"/>
</dbReference>
<dbReference type="EMBL" id="LRBV02000008">
    <property type="status" value="NOT_ANNOTATED_CDS"/>
    <property type="molecule type" value="Genomic_DNA"/>
</dbReference>
<evidence type="ECO:0000259" key="3">
    <source>
        <dbReference type="PROSITE" id="PS50994"/>
    </source>
</evidence>
<dbReference type="GO" id="GO:0004190">
    <property type="term" value="F:aspartic-type endopeptidase activity"/>
    <property type="evidence" value="ECO:0007669"/>
    <property type="project" value="UniProtKB-KW"/>
</dbReference>
<dbReference type="OMA" id="CRWIFRI"/>
<dbReference type="Pfam" id="PF13976">
    <property type="entry name" value="gag_pre-integrs"/>
    <property type="match status" value="1"/>
</dbReference>
<keyword evidence="5" id="KW-1185">Reference proteome</keyword>
<feature type="compositionally biased region" description="Polar residues" evidence="2">
    <location>
        <begin position="243"/>
        <end position="259"/>
    </location>
</feature>
<dbReference type="Pfam" id="PF07727">
    <property type="entry name" value="RVT_2"/>
    <property type="match status" value="1"/>
</dbReference>
<proteinExistence type="predicted"/>
<feature type="domain" description="Integrase catalytic" evidence="3">
    <location>
        <begin position="527"/>
        <end position="692"/>
    </location>
</feature>
<feature type="compositionally biased region" description="Polar residues" evidence="2">
    <location>
        <begin position="798"/>
        <end position="809"/>
    </location>
</feature>
<dbReference type="InterPro" id="IPR001584">
    <property type="entry name" value="Integrase_cat-core"/>
</dbReference>
<dbReference type="InParanoid" id="A0A7N2MF98"/>
<keyword evidence="1" id="KW-0064">Aspartyl protease</keyword>
<dbReference type="Pfam" id="PF22936">
    <property type="entry name" value="Pol_BBD"/>
    <property type="match status" value="1"/>
</dbReference>